<dbReference type="Proteomes" id="UP000275027">
    <property type="component" value="Unassembled WGS sequence"/>
</dbReference>
<accession>A0A497U2M5</accession>
<protein>
    <submittedName>
        <fullName evidence="2">Uncharacterized protein</fullName>
    </submittedName>
</protein>
<proteinExistence type="predicted"/>
<evidence type="ECO:0000313" key="3">
    <source>
        <dbReference type="Proteomes" id="UP000233767"/>
    </source>
</evidence>
<comment type="caution">
    <text evidence="2">The sequence shown here is derived from an EMBL/GenBank/DDBJ whole genome shotgun (WGS) entry which is preliminary data.</text>
</comment>
<name>A0A497U2M5_9FLAO</name>
<dbReference type="EMBL" id="PJND01000007">
    <property type="protein sequence ID" value="PKW30112.1"/>
    <property type="molecule type" value="Genomic_DNA"/>
</dbReference>
<sequence>MGRIILTVLSVCVFSQFASSKNQTDIKRTDSPVACCERRAEGGVRGTNTHTVVVVKTCVTSDISYQDAQAKACSKAGRLADLALQMSMEIKVPVTIEAGK</sequence>
<dbReference type="Proteomes" id="UP000233767">
    <property type="component" value="Unassembled WGS sequence"/>
</dbReference>
<gene>
    <name evidence="1" type="ORF">B0G92_1761</name>
    <name evidence="2" type="ORF">CLV50_2333</name>
</gene>
<reference evidence="2 4" key="2">
    <citation type="submission" date="2018-10" db="EMBL/GenBank/DDBJ databases">
        <title>Genomic Encyclopedia of Archaeal and Bacterial Type Strains, Phase II (KMG-II): from individual species to whole genera.</title>
        <authorList>
            <person name="Goeker M."/>
        </authorList>
    </citation>
    <scope>NUCLEOTIDE SEQUENCE [LARGE SCALE GENOMIC DNA]</scope>
    <source>
        <strain evidence="2 4">DSM 21886</strain>
    </source>
</reference>
<evidence type="ECO:0000313" key="1">
    <source>
        <dbReference type="EMBL" id="PKW30112.1"/>
    </source>
</evidence>
<evidence type="ECO:0000313" key="4">
    <source>
        <dbReference type="Proteomes" id="UP000275027"/>
    </source>
</evidence>
<reference evidence="1 3" key="1">
    <citation type="submission" date="2017-12" db="EMBL/GenBank/DDBJ databases">
        <title>Genomic Encyclopedia of Type Strains, Phase III (KMG-III): the genomes of soil and plant-associated and newly described type strains.</title>
        <authorList>
            <person name="Whitman W."/>
        </authorList>
    </citation>
    <scope>NUCLEOTIDE SEQUENCE [LARGE SCALE GENOMIC DNA]</scope>
    <source>
        <strain evidence="1 3">IP-10</strain>
    </source>
</reference>
<keyword evidence="3" id="KW-1185">Reference proteome</keyword>
<evidence type="ECO:0000313" key="2">
    <source>
        <dbReference type="EMBL" id="RLJ24452.1"/>
    </source>
</evidence>
<dbReference type="RefSeq" id="WP_101471811.1">
    <property type="nucleotide sequence ID" value="NZ_JBCNKL010000002.1"/>
</dbReference>
<organism evidence="2 4">
    <name type="scientific">Flavobacterium lindanitolerans</name>
    <dbReference type="NCBI Taxonomy" id="428988"/>
    <lineage>
        <taxon>Bacteria</taxon>
        <taxon>Pseudomonadati</taxon>
        <taxon>Bacteroidota</taxon>
        <taxon>Flavobacteriia</taxon>
        <taxon>Flavobacteriales</taxon>
        <taxon>Flavobacteriaceae</taxon>
        <taxon>Flavobacterium</taxon>
    </lineage>
</organism>
<dbReference type="EMBL" id="RCCB01000012">
    <property type="protein sequence ID" value="RLJ24452.1"/>
    <property type="molecule type" value="Genomic_DNA"/>
</dbReference>
<dbReference type="AlphaFoldDB" id="A0A497U2M5"/>